<keyword evidence="4" id="KW-0472">Membrane</keyword>
<feature type="transmembrane region" description="Helical" evidence="4">
    <location>
        <begin position="627"/>
        <end position="651"/>
    </location>
</feature>
<keyword evidence="4" id="KW-1133">Transmembrane helix</keyword>
<sequence length="866" mass="97554">MGNASSKDSTLTPHISQETAAKGIPRNLSASFTKRASLTLQCILADPASKRDFAIHVPPNGSYDVIIYDGPDATSPVLAAAKGNPKWKHDFRINLPGLLEGDDTCEELLRCTTINKLKEGYWFAMQLEGHLERFEWCLTRGKQVQGQEASGWGWKLVRVGLKIEPHDGEEIVAIFRTHKSLGLKKIDYPNAWNKKSPKNGFVCLKVDNSTPSFSATWNWPKDIQDVHSFPYVRFNNPNLPVRLSELESIHLSTDWIYTPGSLSKTPNDFSNEVWAKNKAELAGEGVQANAAWDFFLDDDRNRTLYPQVAAVEFMVWLGRVGDPWWLGRQNDSILSNVTLGETEFSLFYGRNSGGTHVFTAVTKDNSDVLSFDEDFYPLFQYILEQAHKQIDADDLPKDPWLGIIEFGTETWMSRGNATFTAANFGMSLKGNFTSERNSTKKGDDYRDKGDKDKGDGKGSDKGSGDNSTDSKGDEEDDATSTHLIPSSHDLHFNHTNPITMILHTSAPESRLRRAIHALPFLLISAVMSRAFAMAKPIGPIIEGSVKTSVFTAQDVNVPIIKKFYGVPVLDDVFAVVTVAFAHLQFFTNEEAYWQLLVFLTDFVGMYAVVMIEGYRPGNTFPVIKYPVVFLFLSQMFGIGCLAPIFFFLFYIFTPAYKLTTPSLYRPGVAPCMALLPTVVLGYYVTHFPSFFHPSLEARNWWNWIWQLFPIWGSIIMLVLSKIIPQPKEQTPRKWRQELNAIRLTIGVISTISTITWWYTILNMDSSIFEVFIPQHFLNTPQEPILGLRTVIQFDYICCYSAGFLWLAYHFKDLENVGVCSISWIRAGCASVVLGCLLGPGTMFPLIWLLREELLVATQPDVKKSEN</sequence>
<dbReference type="InterPro" id="IPR013319">
    <property type="entry name" value="GH11/12"/>
</dbReference>
<dbReference type="SUPFAM" id="SSF49899">
    <property type="entry name" value="Concanavalin A-like lectins/glucanases"/>
    <property type="match status" value="1"/>
</dbReference>
<keyword evidence="2" id="KW-0119">Carbohydrate metabolism</keyword>
<dbReference type="EMBL" id="VMNF01000014">
    <property type="protein sequence ID" value="TXB97174.1"/>
    <property type="molecule type" value="Genomic_DNA"/>
</dbReference>
<feature type="transmembrane region" description="Helical" evidence="4">
    <location>
        <begin position="703"/>
        <end position="719"/>
    </location>
</feature>
<dbReference type="Gene3D" id="2.60.120.180">
    <property type="match status" value="1"/>
</dbReference>
<keyword evidence="2" id="KW-0378">Hydrolase</keyword>
<feature type="region of interest" description="Disordered" evidence="3">
    <location>
        <begin position="432"/>
        <end position="490"/>
    </location>
</feature>
<protein>
    <submittedName>
        <fullName evidence="5">Uncharacterized protein</fullName>
    </submittedName>
</protein>
<dbReference type="AlphaFoldDB" id="A0A5C6SEH3"/>
<dbReference type="PANTHER" id="PTHR34002">
    <property type="entry name" value="BLR1656 PROTEIN"/>
    <property type="match status" value="1"/>
</dbReference>
<feature type="transmembrane region" description="Helical" evidence="4">
    <location>
        <begin position="595"/>
        <end position="615"/>
    </location>
</feature>
<proteinExistence type="inferred from homology"/>
<evidence type="ECO:0000256" key="3">
    <source>
        <dbReference type="SAM" id="MobiDB-lite"/>
    </source>
</evidence>
<comment type="similarity">
    <text evidence="1 2">Belongs to the glycosyl hydrolase 12 (cellulase H) family.</text>
</comment>
<dbReference type="PANTHER" id="PTHR34002:SF11">
    <property type="entry name" value="CONCANAVALIN A-LIKE LECTIN_GLUCANASE"/>
    <property type="match status" value="1"/>
</dbReference>
<evidence type="ECO:0000313" key="6">
    <source>
        <dbReference type="Proteomes" id="UP000321331"/>
    </source>
</evidence>
<name>A0A5C6SEH3_FUSOC</name>
<accession>A0A5C6SEH3</accession>
<evidence type="ECO:0000256" key="2">
    <source>
        <dbReference type="RuleBase" id="RU361163"/>
    </source>
</evidence>
<evidence type="ECO:0000256" key="4">
    <source>
        <dbReference type="SAM" id="Phobius"/>
    </source>
</evidence>
<comment type="caution">
    <text evidence="5">The sequence shown here is derived from an EMBL/GenBank/DDBJ whole genome shotgun (WGS) entry which is preliminary data.</text>
</comment>
<evidence type="ECO:0000256" key="1">
    <source>
        <dbReference type="ARBA" id="ARBA00005519"/>
    </source>
</evidence>
<dbReference type="GO" id="GO:0008810">
    <property type="term" value="F:cellulase activity"/>
    <property type="evidence" value="ECO:0007669"/>
    <property type="project" value="InterPro"/>
</dbReference>
<dbReference type="Proteomes" id="UP000321331">
    <property type="component" value="Unassembled WGS sequence"/>
</dbReference>
<dbReference type="InterPro" id="IPR013320">
    <property type="entry name" value="ConA-like_dom_sf"/>
</dbReference>
<feature type="region of interest" description="Disordered" evidence="3">
    <location>
        <begin position="1"/>
        <end position="20"/>
    </location>
</feature>
<feature type="compositionally biased region" description="Polar residues" evidence="3">
    <location>
        <begin position="1"/>
        <end position="19"/>
    </location>
</feature>
<feature type="transmembrane region" description="Helical" evidence="4">
    <location>
        <begin position="563"/>
        <end position="583"/>
    </location>
</feature>
<reference evidence="5 6" key="1">
    <citation type="submission" date="2019-07" db="EMBL/GenBank/DDBJ databases">
        <title>The First High-Quality Draft Genome Sequence of the Causal Agent of the Current Panama Disease Epidemic.</title>
        <authorList>
            <person name="Warmington R.J."/>
            <person name="Kay W."/>
            <person name="Jeffries A."/>
            <person name="Bebber D."/>
            <person name="Moore K."/>
            <person name="Studholme D.J."/>
        </authorList>
    </citation>
    <scope>NUCLEOTIDE SEQUENCE [LARGE SCALE GENOMIC DNA]</scope>
    <source>
        <strain evidence="5 6">TR4</strain>
    </source>
</reference>
<keyword evidence="2" id="KW-0326">Glycosidase</keyword>
<dbReference type="GO" id="GO:0000272">
    <property type="term" value="P:polysaccharide catabolic process"/>
    <property type="evidence" value="ECO:0007669"/>
    <property type="project" value="UniProtKB-KW"/>
</dbReference>
<feature type="transmembrane region" description="Helical" evidence="4">
    <location>
        <begin position="740"/>
        <end position="758"/>
    </location>
</feature>
<dbReference type="Pfam" id="PF01670">
    <property type="entry name" value="Glyco_hydro_12"/>
    <property type="match status" value="1"/>
</dbReference>
<organism evidence="5 6">
    <name type="scientific">Fusarium oxysporum f. sp. cubense</name>
    <dbReference type="NCBI Taxonomy" id="61366"/>
    <lineage>
        <taxon>Eukaryota</taxon>
        <taxon>Fungi</taxon>
        <taxon>Dikarya</taxon>
        <taxon>Ascomycota</taxon>
        <taxon>Pezizomycotina</taxon>
        <taxon>Sordariomycetes</taxon>
        <taxon>Hypocreomycetidae</taxon>
        <taxon>Hypocreales</taxon>
        <taxon>Nectriaceae</taxon>
        <taxon>Fusarium</taxon>
        <taxon>Fusarium oxysporum species complex</taxon>
    </lineage>
</organism>
<feature type="compositionally biased region" description="Basic and acidic residues" evidence="3">
    <location>
        <begin position="437"/>
        <end position="471"/>
    </location>
</feature>
<feature type="transmembrane region" description="Helical" evidence="4">
    <location>
        <begin position="663"/>
        <end position="683"/>
    </location>
</feature>
<gene>
    <name evidence="5" type="ORF">FocTR4_00011105</name>
</gene>
<keyword evidence="4" id="KW-0812">Transmembrane</keyword>
<feature type="transmembrane region" description="Helical" evidence="4">
    <location>
        <begin position="790"/>
        <end position="810"/>
    </location>
</feature>
<keyword evidence="2" id="KW-0624">Polysaccharide degradation</keyword>
<evidence type="ECO:0000313" key="5">
    <source>
        <dbReference type="EMBL" id="TXB97174.1"/>
    </source>
</evidence>
<feature type="transmembrane region" description="Helical" evidence="4">
    <location>
        <begin position="822"/>
        <end position="849"/>
    </location>
</feature>
<dbReference type="InterPro" id="IPR002594">
    <property type="entry name" value="GH12"/>
</dbReference>